<reference evidence="1 2" key="1">
    <citation type="journal article" date="2019" name="Emerg. Microbes Infect.">
        <title>Comprehensive subspecies identification of 175 nontuberculous mycobacteria species based on 7547 genomic profiles.</title>
        <authorList>
            <person name="Matsumoto Y."/>
            <person name="Kinjo T."/>
            <person name="Motooka D."/>
            <person name="Nabeya D."/>
            <person name="Jung N."/>
            <person name="Uechi K."/>
            <person name="Horii T."/>
            <person name="Iida T."/>
            <person name="Fujita J."/>
            <person name="Nakamura S."/>
        </authorList>
    </citation>
    <scope>NUCLEOTIDE SEQUENCE [LARGE SCALE GENOMIC DNA]</scope>
    <source>
        <strain evidence="1 2">JCM 17783</strain>
    </source>
</reference>
<dbReference type="EMBL" id="AP022587">
    <property type="protein sequence ID" value="BBY20059.1"/>
    <property type="molecule type" value="Genomic_DNA"/>
</dbReference>
<sequence>MRSVIDLAGSEVALDAALLGISKLSFEGLTTAELWELLERYDFMMGKLAARKYELTSPFSRHRNT</sequence>
<name>A0A7I7Q1G3_9MYCO</name>
<organism evidence="1 2">
    <name type="scientific">Mycobacterium stomatepiae</name>
    <dbReference type="NCBI Taxonomy" id="470076"/>
    <lineage>
        <taxon>Bacteria</taxon>
        <taxon>Bacillati</taxon>
        <taxon>Actinomycetota</taxon>
        <taxon>Actinomycetes</taxon>
        <taxon>Mycobacteriales</taxon>
        <taxon>Mycobacteriaceae</taxon>
        <taxon>Mycobacterium</taxon>
        <taxon>Mycobacterium simiae complex</taxon>
    </lineage>
</organism>
<dbReference type="AlphaFoldDB" id="A0A7I7Q1G3"/>
<accession>A0A7I7Q1G3</accession>
<dbReference type="RefSeq" id="WP_163788230.1">
    <property type="nucleotide sequence ID" value="NZ_AP022587.1"/>
</dbReference>
<keyword evidence="2" id="KW-1185">Reference proteome</keyword>
<dbReference type="KEGG" id="msto:MSTO_02640"/>
<evidence type="ECO:0000313" key="2">
    <source>
        <dbReference type="Proteomes" id="UP000467130"/>
    </source>
</evidence>
<dbReference type="Proteomes" id="UP000467130">
    <property type="component" value="Chromosome"/>
</dbReference>
<evidence type="ECO:0000313" key="1">
    <source>
        <dbReference type="EMBL" id="BBY20059.1"/>
    </source>
</evidence>
<gene>
    <name evidence="1" type="ORF">MSTO_02640</name>
</gene>
<protein>
    <submittedName>
        <fullName evidence="1">Uncharacterized protein</fullName>
    </submittedName>
</protein>
<proteinExistence type="predicted"/>